<dbReference type="Pfam" id="PF05002">
    <property type="entry name" value="SGS"/>
    <property type="match status" value="1"/>
</dbReference>
<dbReference type="PROSITE" id="PS51203">
    <property type="entry name" value="CS"/>
    <property type="match status" value="1"/>
</dbReference>
<dbReference type="SUPFAM" id="SSF49764">
    <property type="entry name" value="HSP20-like chaperones"/>
    <property type="match status" value="1"/>
</dbReference>
<dbReference type="VEuPathDB" id="FungiDB:TREMEDRAFT_58530"/>
<comment type="caution">
    <text evidence="4">The sequence shown here is derived from an EMBL/GenBank/DDBJ whole genome shotgun (WGS) entry which is preliminary data.</text>
</comment>
<dbReference type="Proteomes" id="UP000289152">
    <property type="component" value="Unassembled WGS sequence"/>
</dbReference>
<sequence>MSHVIDVPPPRFDFYQSPVSLTLAVYVKGRRAEDVKITYSSDSIAVEVLSGQAWQRFVLGPLFASINSEKTTHRVLQSKIEIQLAKVSEGIWPALIRSKSSGSSGQSSFPGPSIVTGPVPPPPATPFLARDEDVSASTSEKKAARNWDKLNAGGDAALQKLFSSIYANADDDTKRAMVKSFTESGGTTLSTDWNTIGKGKTPIRPPEGMEARPM</sequence>
<dbReference type="PANTHER" id="PTHR45862">
    <property type="entry name" value="PROTEIN SGT1 HOMOLOG"/>
    <property type="match status" value="1"/>
</dbReference>
<feature type="domain" description="SGS" evidence="2">
    <location>
        <begin position="124"/>
        <end position="214"/>
    </location>
</feature>
<dbReference type="PROSITE" id="PS51048">
    <property type="entry name" value="SGS"/>
    <property type="match status" value="1"/>
</dbReference>
<dbReference type="InterPro" id="IPR044563">
    <property type="entry name" value="Sgt1-like"/>
</dbReference>
<dbReference type="InParanoid" id="A0A4Q1BPA5"/>
<dbReference type="CDD" id="cd06463">
    <property type="entry name" value="p23_like"/>
    <property type="match status" value="1"/>
</dbReference>
<dbReference type="FunCoup" id="A0A4Q1BPA5">
    <property type="interactions" value="497"/>
</dbReference>
<name>A0A4Q1BPA5_TREME</name>
<feature type="region of interest" description="Disordered" evidence="1">
    <location>
        <begin position="99"/>
        <end position="136"/>
    </location>
</feature>
<dbReference type="InterPro" id="IPR007052">
    <property type="entry name" value="CS_dom"/>
</dbReference>
<dbReference type="EMBL" id="SDIL01000027">
    <property type="protein sequence ID" value="RXK39728.1"/>
    <property type="molecule type" value="Genomic_DNA"/>
</dbReference>
<feature type="compositionally biased region" description="Polar residues" evidence="1">
    <location>
        <begin position="184"/>
        <end position="194"/>
    </location>
</feature>
<dbReference type="InterPro" id="IPR007699">
    <property type="entry name" value="SGS_dom"/>
</dbReference>
<dbReference type="InterPro" id="IPR008978">
    <property type="entry name" value="HSP20-like_chaperone"/>
</dbReference>
<reference evidence="4 5" key="1">
    <citation type="submission" date="2016-06" db="EMBL/GenBank/DDBJ databases">
        <title>Evolution of pathogenesis and genome organization in the Tremellales.</title>
        <authorList>
            <person name="Cuomo C."/>
            <person name="Litvintseva A."/>
            <person name="Heitman J."/>
            <person name="Chen Y."/>
            <person name="Sun S."/>
            <person name="Springer D."/>
            <person name="Dromer F."/>
            <person name="Young S."/>
            <person name="Zeng Q."/>
            <person name="Chapman S."/>
            <person name="Gujja S."/>
            <person name="Saif S."/>
            <person name="Birren B."/>
        </authorList>
    </citation>
    <scope>NUCLEOTIDE SEQUENCE [LARGE SCALE GENOMIC DNA]</scope>
    <source>
        <strain evidence="4 5">ATCC 28783</strain>
    </source>
</reference>
<evidence type="ECO:0000313" key="5">
    <source>
        <dbReference type="Proteomes" id="UP000289152"/>
    </source>
</evidence>
<accession>A0A4Q1BPA5</accession>
<dbReference type="GO" id="GO:0051087">
    <property type="term" value="F:protein-folding chaperone binding"/>
    <property type="evidence" value="ECO:0007669"/>
    <property type="project" value="InterPro"/>
</dbReference>
<feature type="compositionally biased region" description="Low complexity" evidence="1">
    <location>
        <begin position="99"/>
        <end position="117"/>
    </location>
</feature>
<dbReference type="Pfam" id="PF04969">
    <property type="entry name" value="CS"/>
    <property type="match status" value="1"/>
</dbReference>
<feature type="region of interest" description="Disordered" evidence="1">
    <location>
        <begin position="184"/>
        <end position="214"/>
    </location>
</feature>
<protein>
    <submittedName>
        <fullName evidence="4">Uncharacterized protein</fullName>
    </submittedName>
</protein>
<organism evidence="4 5">
    <name type="scientific">Tremella mesenterica</name>
    <name type="common">Jelly fungus</name>
    <dbReference type="NCBI Taxonomy" id="5217"/>
    <lineage>
        <taxon>Eukaryota</taxon>
        <taxon>Fungi</taxon>
        <taxon>Dikarya</taxon>
        <taxon>Basidiomycota</taxon>
        <taxon>Agaricomycotina</taxon>
        <taxon>Tremellomycetes</taxon>
        <taxon>Tremellales</taxon>
        <taxon>Tremellaceae</taxon>
        <taxon>Tremella</taxon>
    </lineage>
</organism>
<feature type="domain" description="CS" evidence="3">
    <location>
        <begin position="7"/>
        <end position="96"/>
    </location>
</feature>
<dbReference type="STRING" id="5217.A0A4Q1BPA5"/>
<dbReference type="Gene3D" id="2.60.40.790">
    <property type="match status" value="1"/>
</dbReference>
<dbReference type="AlphaFoldDB" id="A0A4Q1BPA5"/>
<gene>
    <name evidence="4" type="ORF">M231_02921</name>
</gene>
<evidence type="ECO:0000259" key="3">
    <source>
        <dbReference type="PROSITE" id="PS51203"/>
    </source>
</evidence>
<evidence type="ECO:0000256" key="1">
    <source>
        <dbReference type="SAM" id="MobiDB-lite"/>
    </source>
</evidence>
<dbReference type="OrthoDB" id="1898560at2759"/>
<keyword evidence="5" id="KW-1185">Reference proteome</keyword>
<evidence type="ECO:0000313" key="4">
    <source>
        <dbReference type="EMBL" id="RXK39728.1"/>
    </source>
</evidence>
<proteinExistence type="predicted"/>
<evidence type="ECO:0000259" key="2">
    <source>
        <dbReference type="PROSITE" id="PS51048"/>
    </source>
</evidence>